<protein>
    <recommendedName>
        <fullName evidence="4">Protein-L-isoaspartate O-methyltransferase</fullName>
        <ecNumber evidence="3">2.1.1.77</ecNumber>
    </recommendedName>
    <alternativeName>
        <fullName evidence="11">L-isoaspartyl protein carboxyl methyltransferase</fullName>
    </alternativeName>
    <alternativeName>
        <fullName evidence="9">Protein L-isoaspartyl methyltransferase</fullName>
    </alternativeName>
    <alternativeName>
        <fullName evidence="10">Protein-beta-aspartate methyltransferase</fullName>
    </alternativeName>
</protein>
<evidence type="ECO:0000256" key="6">
    <source>
        <dbReference type="ARBA" id="ARBA00022603"/>
    </source>
</evidence>
<keyword evidence="5" id="KW-0963">Cytoplasm</keyword>
<dbReference type="NCBIfam" id="TIGR04364">
    <property type="entry name" value="methyltran_FxLD"/>
    <property type="match status" value="1"/>
</dbReference>
<dbReference type="InterPro" id="IPR029063">
    <property type="entry name" value="SAM-dependent_MTases_sf"/>
</dbReference>
<comment type="subcellular location">
    <subcellularLocation>
        <location evidence="1">Cytoplasm</location>
    </subcellularLocation>
</comment>
<dbReference type="EMBL" id="JBHMCE010000008">
    <property type="protein sequence ID" value="MFB9530386.1"/>
    <property type="molecule type" value="Genomic_DNA"/>
</dbReference>
<evidence type="ECO:0000256" key="11">
    <source>
        <dbReference type="ARBA" id="ARBA00031350"/>
    </source>
</evidence>
<evidence type="ECO:0000256" key="3">
    <source>
        <dbReference type="ARBA" id="ARBA00011890"/>
    </source>
</evidence>
<accession>A0ABV5Q6I5</accession>
<dbReference type="GO" id="GO:0032259">
    <property type="term" value="P:methylation"/>
    <property type="evidence" value="ECO:0007669"/>
    <property type="project" value="UniProtKB-KW"/>
</dbReference>
<proteinExistence type="inferred from homology"/>
<evidence type="ECO:0000256" key="2">
    <source>
        <dbReference type="ARBA" id="ARBA00005369"/>
    </source>
</evidence>
<evidence type="ECO:0000256" key="5">
    <source>
        <dbReference type="ARBA" id="ARBA00022490"/>
    </source>
</evidence>
<dbReference type="Gene3D" id="3.40.50.150">
    <property type="entry name" value="Vaccinia Virus protein VP39"/>
    <property type="match status" value="1"/>
</dbReference>
<dbReference type="GO" id="GO:0008168">
    <property type="term" value="F:methyltransferase activity"/>
    <property type="evidence" value="ECO:0007669"/>
    <property type="project" value="UniProtKB-KW"/>
</dbReference>
<dbReference type="PANTHER" id="PTHR11579">
    <property type="entry name" value="PROTEIN-L-ISOASPARTATE O-METHYLTRANSFERASE"/>
    <property type="match status" value="1"/>
</dbReference>
<keyword evidence="8" id="KW-0949">S-adenosyl-L-methionine</keyword>
<evidence type="ECO:0000256" key="1">
    <source>
        <dbReference type="ARBA" id="ARBA00004496"/>
    </source>
</evidence>
<comment type="caution">
    <text evidence="12">The sequence shown here is derived from an EMBL/GenBank/DDBJ whole genome shotgun (WGS) entry which is preliminary data.</text>
</comment>
<keyword evidence="13" id="KW-1185">Reference proteome</keyword>
<dbReference type="RefSeq" id="WP_379479104.1">
    <property type="nucleotide sequence ID" value="NZ_JBHMCE010000008.1"/>
</dbReference>
<evidence type="ECO:0000256" key="10">
    <source>
        <dbReference type="ARBA" id="ARBA00031323"/>
    </source>
</evidence>
<dbReference type="Proteomes" id="UP001589646">
    <property type="component" value="Unassembled WGS sequence"/>
</dbReference>
<dbReference type="PANTHER" id="PTHR11579:SF0">
    <property type="entry name" value="PROTEIN-L-ISOASPARTATE(D-ASPARTATE) O-METHYLTRANSFERASE"/>
    <property type="match status" value="1"/>
</dbReference>
<gene>
    <name evidence="12" type="primary">fxlM</name>
    <name evidence="12" type="ORF">ACFFRN_27640</name>
</gene>
<dbReference type="CDD" id="cd02440">
    <property type="entry name" value="AdoMet_MTases"/>
    <property type="match status" value="1"/>
</dbReference>
<evidence type="ECO:0000256" key="4">
    <source>
        <dbReference type="ARBA" id="ARBA00013346"/>
    </source>
</evidence>
<evidence type="ECO:0000256" key="8">
    <source>
        <dbReference type="ARBA" id="ARBA00022691"/>
    </source>
</evidence>
<dbReference type="SUPFAM" id="SSF53335">
    <property type="entry name" value="S-adenosyl-L-methionine-dependent methyltransferases"/>
    <property type="match status" value="1"/>
</dbReference>
<evidence type="ECO:0000313" key="13">
    <source>
        <dbReference type="Proteomes" id="UP001589646"/>
    </source>
</evidence>
<keyword evidence="7" id="KW-0808">Transferase</keyword>
<organism evidence="12 13">
    <name type="scientific">Nonomuraea roseola</name>
    <dbReference type="NCBI Taxonomy" id="46179"/>
    <lineage>
        <taxon>Bacteria</taxon>
        <taxon>Bacillati</taxon>
        <taxon>Actinomycetota</taxon>
        <taxon>Actinomycetes</taxon>
        <taxon>Streptosporangiales</taxon>
        <taxon>Streptosporangiaceae</taxon>
        <taxon>Nonomuraea</taxon>
    </lineage>
</organism>
<sequence>MSEALRACQVPETVPERKYRCLMTIDTLPSESSERLRADMVATLTEQGYIRSPEVAVAFAKVARERFAPEAALTAAYSPRDVVVTKRNATGRATSSVSAAWLQADMLEAAHLFRGAKVLEVGSGGYNAALIAEIVGDEGLTVTVDIDPWVTERAARFLAATGYPQVRVVLGDAEHIAEEHAPEGGYDAIIVTVGAWDCPWGHLLAEGGRLVIPLRFSTITRSFTFVRDGDRLRGLDPTVCGFVAIQGAGAYLDQEASLADGAVRLTIESGPPLDVSALDQALAGERAELWTGVTAAHAESFDSMHLRIATVDDRFGMIWADPERGKDLVTLAMRWYCPVLITPDSFAYLTIREVQRTNEAEERRWEFGIHSHGPHRAELAQQLCDHLQNWDRDWRNHSGPDFTLHSADATVPEPADGRIFRKRHTQLVMTWV</sequence>
<dbReference type="InterPro" id="IPR027573">
    <property type="entry name" value="Methyltran_FxLD"/>
</dbReference>
<evidence type="ECO:0000256" key="9">
    <source>
        <dbReference type="ARBA" id="ARBA00030757"/>
    </source>
</evidence>
<dbReference type="InterPro" id="IPR000682">
    <property type="entry name" value="PCMT"/>
</dbReference>
<reference evidence="12 13" key="1">
    <citation type="submission" date="2024-09" db="EMBL/GenBank/DDBJ databases">
        <authorList>
            <person name="Sun Q."/>
            <person name="Mori K."/>
        </authorList>
    </citation>
    <scope>NUCLEOTIDE SEQUENCE [LARGE SCALE GENOMIC DNA]</scope>
    <source>
        <strain evidence="12 13">JCM 3323</strain>
    </source>
</reference>
<comment type="similarity">
    <text evidence="2">Belongs to the methyltransferase superfamily. L-isoaspartyl/D-aspartyl protein methyltransferase family.</text>
</comment>
<keyword evidence="6 12" id="KW-0489">Methyltransferase</keyword>
<evidence type="ECO:0000256" key="7">
    <source>
        <dbReference type="ARBA" id="ARBA00022679"/>
    </source>
</evidence>
<dbReference type="EC" id="2.1.1.77" evidence="3"/>
<evidence type="ECO:0000313" key="12">
    <source>
        <dbReference type="EMBL" id="MFB9530386.1"/>
    </source>
</evidence>
<dbReference type="Pfam" id="PF01135">
    <property type="entry name" value="PCMT"/>
    <property type="match status" value="1"/>
</dbReference>
<name>A0ABV5Q6I5_9ACTN</name>